<evidence type="ECO:0000313" key="3">
    <source>
        <dbReference type="EMBL" id="PHH64696.1"/>
    </source>
</evidence>
<dbReference type="GO" id="GO:0042254">
    <property type="term" value="P:ribosome biogenesis"/>
    <property type="evidence" value="ECO:0007669"/>
    <property type="project" value="TreeGrafter"/>
</dbReference>
<name>A0A2C5YAF8_9HYPO</name>
<dbReference type="InterPro" id="IPR018849">
    <property type="entry name" value="Urb2/Npa2_C"/>
</dbReference>
<dbReference type="PANTHER" id="PTHR15682">
    <property type="entry name" value="UNHEALTHY RIBOSOME BIOGENESIS PROTEIN 2 HOMOLOG"/>
    <property type="match status" value="1"/>
</dbReference>
<reference evidence="3 4" key="1">
    <citation type="submission" date="2017-06" db="EMBL/GenBank/DDBJ databases">
        <title>Ant-infecting Ophiocordyceps genomes reveal a high diversity of potential behavioral manipulation genes and a possible major role for enterotoxins.</title>
        <authorList>
            <person name="De Bekker C."/>
            <person name="Evans H.C."/>
            <person name="Brachmann A."/>
            <person name="Hughes D.P."/>
        </authorList>
    </citation>
    <scope>NUCLEOTIDE SEQUENCE [LARGE SCALE GENOMIC DNA]</scope>
    <source>
        <strain evidence="3 4">Map64</strain>
    </source>
</reference>
<proteinExistence type="predicted"/>
<evidence type="ECO:0000256" key="1">
    <source>
        <dbReference type="SAM" id="MobiDB-lite"/>
    </source>
</evidence>
<feature type="domain" description="Nucleolar 27S pre-rRNA processing Urb2/Npa2 C-terminal" evidence="2">
    <location>
        <begin position="1130"/>
        <end position="1373"/>
    </location>
</feature>
<feature type="compositionally biased region" description="Polar residues" evidence="1">
    <location>
        <begin position="1242"/>
        <end position="1252"/>
    </location>
</feature>
<dbReference type="InterPro" id="IPR052609">
    <property type="entry name" value="Ribosome_Biogenesis_Reg"/>
</dbReference>
<evidence type="ECO:0000313" key="4">
    <source>
        <dbReference type="Proteomes" id="UP000226192"/>
    </source>
</evidence>
<dbReference type="GO" id="GO:0005730">
    <property type="term" value="C:nucleolus"/>
    <property type="evidence" value="ECO:0007669"/>
    <property type="project" value="TreeGrafter"/>
</dbReference>
<gene>
    <name evidence="3" type="ORF">CDD81_4137</name>
</gene>
<dbReference type="Proteomes" id="UP000226192">
    <property type="component" value="Unassembled WGS sequence"/>
</dbReference>
<protein>
    <recommendedName>
        <fullName evidence="2">Nucleolar 27S pre-rRNA processing Urb2/Npa2 C-terminal domain-containing protein</fullName>
    </recommendedName>
</protein>
<dbReference type="STRING" id="1399860.A0A2C5YAF8"/>
<accession>A0A2C5YAF8</accession>
<feature type="region of interest" description="Disordered" evidence="1">
    <location>
        <begin position="1214"/>
        <end position="1255"/>
    </location>
</feature>
<evidence type="ECO:0000259" key="2">
    <source>
        <dbReference type="Pfam" id="PF10441"/>
    </source>
</evidence>
<sequence>MAQQEAAIHAPEPGPNAQYLLHLWHELATYCDNATHALEQSSLRWMLRTMNEASPAAETLRRYPLAWNIVGCVLRRIPLIPLAKALADCNFVAALKQTLIDISKPVLEPSGQHLLSKRKRTQTVPFDLQQLQAAHACLETAQAVFGTLRSLLEYLDMSEGGNSRDKTGAENIKSLFCTLPADAAPMVAPALKICGNALAHELNPDSIQEAHHWVKTISKIWDLHLQASDDSVEVATRIFVPCVIILKHVGCLSHTKGAPEHNSLKKQWRRDIQDFMHGNLILPGRETFTSQNNLQSFETALAVSQPMLDHSGPALYFLCCGLSPALGDIKLRKSQVEWLKQIFKIIEIAARRHKHQGAIIKFLLDEAIRCNAPVDLDDLGRICREFGLGEQTTDWDLVSKISRCDADVYQLSQEGADLQRQVCSRSIECETLEAEHQAISEVIGTLMSGFQTRRNLPSFLRLWFQQLCDVESRDATNTSPWYQVGKPATSTESLGSLIETELLPQQLTDIISWLEAKEPKKHPQSICVFTSLIADALQSEDFVDVVGQGLFDLVAGVKSTRGKCALKWRVASRTLSWLPAEERLEVWSSIKKKLTKILTQSPVVSSETFEAFKCCLQAWELMVPDDEHIEEAASLVDEFLNRLAAEMRAAHVENETPCIDIDARAEFEDEFAFQLYTSWCLNGTSRFNKLLFERRGSIPECIEAWISPNSPDITRVQNVWNALLHNKVNLDMAKLSENLVERLIAGLEGSQKEKGWPGVQSQVWIKMLNALPHEVVSRVQREKIMNIVNTRRASMLRRPKRVTLEGWRYLLSLATKMMRRPTFYQDMKFMDLVELGEALAKVDLESSSADGQILLEIIERYFQLASTTLRQMTLHADGHGDYFSEALEFADKGSKKTSNPLIMTLLKALQTELKRFVGDEPKSLLRRVEAGASRRCAKLVARAFEDFVSDEKLLACPDGAQDLSLLAAVGAALSAVSTPKLKLDKEQKRHIFQKSQEMMKQGDLRGWKIQAFMRKIGVSGAETDSFSRYSELECLPTKLQEPLLKELVEATSGSMQYDEKLLYLKALVEAFKDGCDTDGQILAIQYIVDQLLDENVDARDKGAEYSLATAHGDLTGLLLRKSAHAARLGRVLQTLLEKQPQVMGQWNVEVTLSTVSQACYKTADDAVVPFTWLCRLVNVTIRKHRLRLQGHQHMLMLTLEALLCRLVALGPDDLDKEQDDASPRQQTSSRGKGQDDDDASKGNDSSRSISDKQQQQHASCAQQYTRLITLICEPPTSLVARTQVHGALDSARDTARRAAGQYMYLVLMHYVRLQLREVVSWRVREALEPAVMAIFDITTAEQRACMIDGMDISGRAILRDMYKNYVKFGKWSGV</sequence>
<organism evidence="3 4">
    <name type="scientific">Ophiocordyceps australis</name>
    <dbReference type="NCBI Taxonomy" id="1399860"/>
    <lineage>
        <taxon>Eukaryota</taxon>
        <taxon>Fungi</taxon>
        <taxon>Dikarya</taxon>
        <taxon>Ascomycota</taxon>
        <taxon>Pezizomycotina</taxon>
        <taxon>Sordariomycetes</taxon>
        <taxon>Hypocreomycetidae</taxon>
        <taxon>Hypocreales</taxon>
        <taxon>Ophiocordycipitaceae</taxon>
        <taxon>Ophiocordyceps</taxon>
    </lineage>
</organism>
<dbReference type="PANTHER" id="PTHR15682:SF2">
    <property type="entry name" value="UNHEALTHY RIBOSOME BIOGENESIS PROTEIN 2 HOMOLOG"/>
    <property type="match status" value="1"/>
</dbReference>
<dbReference type="OrthoDB" id="160374at2759"/>
<dbReference type="Pfam" id="PF10441">
    <property type="entry name" value="Urb2"/>
    <property type="match status" value="1"/>
</dbReference>
<dbReference type="EMBL" id="NJET01000027">
    <property type="protein sequence ID" value="PHH64696.1"/>
    <property type="molecule type" value="Genomic_DNA"/>
</dbReference>
<comment type="caution">
    <text evidence="3">The sequence shown here is derived from an EMBL/GenBank/DDBJ whole genome shotgun (WGS) entry which is preliminary data.</text>
</comment>
<keyword evidence="4" id="KW-1185">Reference proteome</keyword>